<organism evidence="5 6">
    <name type="scientific">Plasmodiophora brassicae</name>
    <name type="common">Clubroot disease agent</name>
    <dbReference type="NCBI Taxonomy" id="37360"/>
    <lineage>
        <taxon>Eukaryota</taxon>
        <taxon>Sar</taxon>
        <taxon>Rhizaria</taxon>
        <taxon>Endomyxa</taxon>
        <taxon>Phytomyxea</taxon>
        <taxon>Plasmodiophorida</taxon>
        <taxon>Plasmodiophoridae</taxon>
        <taxon>Plasmodiophora</taxon>
    </lineage>
</organism>
<dbReference type="Proteomes" id="UP000290189">
    <property type="component" value="Unassembled WGS sequence"/>
</dbReference>
<dbReference type="AlphaFoldDB" id="A0A3P3Y1L0"/>
<evidence type="ECO:0000313" key="6">
    <source>
        <dbReference type="Proteomes" id="UP000290189"/>
    </source>
</evidence>
<dbReference type="InterPro" id="IPR031107">
    <property type="entry name" value="Small_HSP"/>
</dbReference>
<dbReference type="PANTHER" id="PTHR11527">
    <property type="entry name" value="HEAT-SHOCK PROTEIN 20 FAMILY MEMBER"/>
    <property type="match status" value="1"/>
</dbReference>
<dbReference type="InterPro" id="IPR008978">
    <property type="entry name" value="HSP20-like_chaperone"/>
</dbReference>
<sequence>MLALFGSIEAFGVSRRCQAAHVRLDGNLCPASQSLSVRPFYTGQRIGVHEFRTMSCRVWMVFLGPRTVDAYEYLTERRRTVCGSFAVFIRFVPPPVCPSVVTMFRDRGSVMNMRRAFQDIQNMFDTLADPSFAVDQFMAPSWGTSSLLDLGPTPLVTGPVEPWTRPSTVTSLAAPTTGALTTAPSSWLSPWSATTTQMPIVSLPLDVSETDKEMTIKADVPGMDKSNFSIRVVNNNLEIACERKEEYVREDERTRARERRWGRAVRTLRLQDNIDVPHITSEYVDGVLKLYLPKTSPTPSNVKTIEIQLPHIQTIY</sequence>
<feature type="domain" description="SHSP" evidence="4">
    <location>
        <begin position="196"/>
        <end position="310"/>
    </location>
</feature>
<reference evidence="5 6" key="1">
    <citation type="submission" date="2018-03" db="EMBL/GenBank/DDBJ databases">
        <authorList>
            <person name="Fogelqvist J."/>
        </authorList>
    </citation>
    <scope>NUCLEOTIDE SEQUENCE [LARGE SCALE GENOMIC DNA]</scope>
</reference>
<geneLocation type="mitochondrion" evidence="5"/>
<dbReference type="Gene3D" id="2.60.40.790">
    <property type="match status" value="1"/>
</dbReference>
<dbReference type="Pfam" id="PF00011">
    <property type="entry name" value="HSP20"/>
    <property type="match status" value="1"/>
</dbReference>
<evidence type="ECO:0000313" key="5">
    <source>
        <dbReference type="EMBL" id="SPQ93910.1"/>
    </source>
</evidence>
<keyword evidence="1" id="KW-0346">Stress response</keyword>
<comment type="similarity">
    <text evidence="2 3">Belongs to the small heat shock protein (HSP20) family.</text>
</comment>
<evidence type="ECO:0000256" key="1">
    <source>
        <dbReference type="ARBA" id="ARBA00023016"/>
    </source>
</evidence>
<evidence type="ECO:0000259" key="4">
    <source>
        <dbReference type="PROSITE" id="PS01031"/>
    </source>
</evidence>
<gene>
    <name evidence="5" type="ORF">PLBR_LOCUS1125</name>
</gene>
<proteinExistence type="inferred from homology"/>
<keyword evidence="5" id="KW-0496">Mitochondrion</keyword>
<dbReference type="SUPFAM" id="SSF49764">
    <property type="entry name" value="HSP20-like chaperones"/>
    <property type="match status" value="1"/>
</dbReference>
<dbReference type="InterPro" id="IPR002068">
    <property type="entry name" value="A-crystallin/Hsp20_dom"/>
</dbReference>
<evidence type="ECO:0000256" key="3">
    <source>
        <dbReference type="RuleBase" id="RU003616"/>
    </source>
</evidence>
<accession>A0A3P3Y1L0</accession>
<name>A0A3P3Y1L0_PLABS</name>
<dbReference type="PROSITE" id="PS01031">
    <property type="entry name" value="SHSP"/>
    <property type="match status" value="1"/>
</dbReference>
<dbReference type="CDD" id="cd06464">
    <property type="entry name" value="ACD_sHsps-like"/>
    <property type="match status" value="1"/>
</dbReference>
<evidence type="ECO:0000256" key="2">
    <source>
        <dbReference type="PROSITE-ProRule" id="PRU00285"/>
    </source>
</evidence>
<dbReference type="EMBL" id="OVEO01000002">
    <property type="protein sequence ID" value="SPQ93910.1"/>
    <property type="molecule type" value="Genomic_DNA"/>
</dbReference>
<protein>
    <recommendedName>
        <fullName evidence="4">SHSP domain-containing protein</fullName>
    </recommendedName>
</protein>